<evidence type="ECO:0000313" key="2">
    <source>
        <dbReference type="EMBL" id="MDA0137377.1"/>
    </source>
</evidence>
<dbReference type="PANTHER" id="PTHR37817:SF1">
    <property type="entry name" value="N-ACETYLTRANSFERASE EIS"/>
    <property type="match status" value="1"/>
</dbReference>
<dbReference type="Proteomes" id="UP001147700">
    <property type="component" value="Unassembled WGS sequence"/>
</dbReference>
<dbReference type="Gene3D" id="3.40.630.30">
    <property type="match status" value="1"/>
</dbReference>
<dbReference type="EMBL" id="JAPCID010000009">
    <property type="protein sequence ID" value="MDA0137377.1"/>
    <property type="molecule type" value="Genomic_DNA"/>
</dbReference>
<keyword evidence="3" id="KW-1185">Reference proteome</keyword>
<comment type="caution">
    <text evidence="2">The sequence shown here is derived from an EMBL/GenBank/DDBJ whole genome shotgun (WGS) entry which is preliminary data.</text>
</comment>
<feature type="domain" description="N-acetyltransferase" evidence="1">
    <location>
        <begin position="1"/>
        <end position="143"/>
    </location>
</feature>
<dbReference type="PROSITE" id="PS51186">
    <property type="entry name" value="GNAT"/>
    <property type="match status" value="1"/>
</dbReference>
<dbReference type="SUPFAM" id="SSF55729">
    <property type="entry name" value="Acyl-CoA N-acyltransferases (Nat)"/>
    <property type="match status" value="1"/>
</dbReference>
<name>A0ABT4RFS9_9ACTN</name>
<accession>A0ABT4RFS9</accession>
<dbReference type="InterPro" id="IPR051554">
    <property type="entry name" value="Acetyltransferase_Eis"/>
</dbReference>
<dbReference type="Pfam" id="PF13527">
    <property type="entry name" value="Acetyltransf_9"/>
    <property type="match status" value="1"/>
</dbReference>
<proteinExistence type="predicted"/>
<sequence length="167" mass="18242">MQLVELPGDHSEAERAQLADGEEDVYELADLVLPPGRSKDRRFALRDDDGRLVASAGILTARVAVEQRAFPVVGIGGVIVTRSRRGQGLFRRVMEPALAAARREGPDFALLFCLRKNAFLYEKLGFATLPHPVTSTGIVIPLDTMWLALRPGAQWPPGPVTLLGPMF</sequence>
<protein>
    <submittedName>
        <fullName evidence="2">GNAT family N-acetyltransferase</fullName>
    </submittedName>
</protein>
<dbReference type="CDD" id="cd04301">
    <property type="entry name" value="NAT_SF"/>
    <property type="match status" value="1"/>
</dbReference>
<dbReference type="InterPro" id="IPR016181">
    <property type="entry name" value="Acyl_CoA_acyltransferase"/>
</dbReference>
<dbReference type="InterPro" id="IPR000182">
    <property type="entry name" value="GNAT_dom"/>
</dbReference>
<dbReference type="RefSeq" id="WP_202955711.1">
    <property type="nucleotide sequence ID" value="NZ_JAPCID010000009.1"/>
</dbReference>
<evidence type="ECO:0000313" key="3">
    <source>
        <dbReference type="Proteomes" id="UP001147700"/>
    </source>
</evidence>
<gene>
    <name evidence="2" type="ORF">OJ962_07725</name>
</gene>
<organism evidence="2 3">
    <name type="scientific">Solirubrobacter deserti</name>
    <dbReference type="NCBI Taxonomy" id="2282478"/>
    <lineage>
        <taxon>Bacteria</taxon>
        <taxon>Bacillati</taxon>
        <taxon>Actinomycetota</taxon>
        <taxon>Thermoleophilia</taxon>
        <taxon>Solirubrobacterales</taxon>
        <taxon>Solirubrobacteraceae</taxon>
        <taxon>Solirubrobacter</taxon>
    </lineage>
</organism>
<reference evidence="2" key="1">
    <citation type="submission" date="2022-10" db="EMBL/GenBank/DDBJ databases">
        <title>The WGS of Solirubrobacter sp. CPCC 204708.</title>
        <authorList>
            <person name="Jiang Z."/>
        </authorList>
    </citation>
    <scope>NUCLEOTIDE SEQUENCE</scope>
    <source>
        <strain evidence="2">CPCC 204708</strain>
    </source>
</reference>
<evidence type="ECO:0000259" key="1">
    <source>
        <dbReference type="PROSITE" id="PS51186"/>
    </source>
</evidence>
<dbReference type="PANTHER" id="PTHR37817">
    <property type="entry name" value="N-ACETYLTRANSFERASE EIS"/>
    <property type="match status" value="1"/>
</dbReference>